<reference evidence="3" key="2">
    <citation type="submission" date="2023-06" db="EMBL/GenBank/DDBJ databases">
        <authorList>
            <consortium name="Lawrence Berkeley National Laboratory"/>
            <person name="Haridas S."/>
            <person name="Hensen N."/>
            <person name="Bonometti L."/>
            <person name="Westerberg I."/>
            <person name="Brannstrom I.O."/>
            <person name="Guillou S."/>
            <person name="Cros-Aarteil S."/>
            <person name="Calhoun S."/>
            <person name="Kuo A."/>
            <person name="Mondo S."/>
            <person name="Pangilinan J."/>
            <person name="Riley R."/>
            <person name="Labutti K."/>
            <person name="Andreopoulos B."/>
            <person name="Lipzen A."/>
            <person name="Chen C."/>
            <person name="Yanf M."/>
            <person name="Daum C."/>
            <person name="Ng V."/>
            <person name="Clum A."/>
            <person name="Steindorff A."/>
            <person name="Ohm R."/>
            <person name="Martin F."/>
            <person name="Silar P."/>
            <person name="Natvig D."/>
            <person name="Lalanne C."/>
            <person name="Gautier V."/>
            <person name="Ament-Velasquez S.L."/>
            <person name="Kruys A."/>
            <person name="Hutchinson M.I."/>
            <person name="Powell A.J."/>
            <person name="Barry K."/>
            <person name="Miller A.N."/>
            <person name="Grigoriev I.V."/>
            <person name="Debuchy R."/>
            <person name="Gladieux P."/>
            <person name="Thoren M.H."/>
            <person name="Johannesson H."/>
        </authorList>
    </citation>
    <scope>NUCLEOTIDE SEQUENCE</scope>
    <source>
        <strain evidence="3">SMH4131-1</strain>
    </source>
</reference>
<keyword evidence="2" id="KW-0472">Membrane</keyword>
<protein>
    <submittedName>
        <fullName evidence="3">Uncharacterized protein</fullName>
    </submittedName>
</protein>
<dbReference type="EMBL" id="JAUEPO010000002">
    <property type="protein sequence ID" value="KAK3333221.1"/>
    <property type="molecule type" value="Genomic_DNA"/>
</dbReference>
<evidence type="ECO:0000256" key="2">
    <source>
        <dbReference type="SAM" id="Phobius"/>
    </source>
</evidence>
<evidence type="ECO:0000256" key="1">
    <source>
        <dbReference type="SAM" id="MobiDB-lite"/>
    </source>
</evidence>
<keyword evidence="2" id="KW-1133">Transmembrane helix</keyword>
<feature type="region of interest" description="Disordered" evidence="1">
    <location>
        <begin position="1"/>
        <end position="31"/>
    </location>
</feature>
<evidence type="ECO:0000313" key="3">
    <source>
        <dbReference type="EMBL" id="KAK3333221.1"/>
    </source>
</evidence>
<dbReference type="Proteomes" id="UP001286456">
    <property type="component" value="Unassembled WGS sequence"/>
</dbReference>
<reference evidence="3" key="1">
    <citation type="journal article" date="2023" name="Mol. Phylogenet. Evol.">
        <title>Genome-scale phylogeny and comparative genomics of the fungal order Sordariales.</title>
        <authorList>
            <person name="Hensen N."/>
            <person name="Bonometti L."/>
            <person name="Westerberg I."/>
            <person name="Brannstrom I.O."/>
            <person name="Guillou S."/>
            <person name="Cros-Aarteil S."/>
            <person name="Calhoun S."/>
            <person name="Haridas S."/>
            <person name="Kuo A."/>
            <person name="Mondo S."/>
            <person name="Pangilinan J."/>
            <person name="Riley R."/>
            <person name="LaButti K."/>
            <person name="Andreopoulos B."/>
            <person name="Lipzen A."/>
            <person name="Chen C."/>
            <person name="Yan M."/>
            <person name="Daum C."/>
            <person name="Ng V."/>
            <person name="Clum A."/>
            <person name="Steindorff A."/>
            <person name="Ohm R.A."/>
            <person name="Martin F."/>
            <person name="Silar P."/>
            <person name="Natvig D.O."/>
            <person name="Lalanne C."/>
            <person name="Gautier V."/>
            <person name="Ament-Velasquez S.L."/>
            <person name="Kruys A."/>
            <person name="Hutchinson M.I."/>
            <person name="Powell A.J."/>
            <person name="Barry K."/>
            <person name="Miller A.N."/>
            <person name="Grigoriev I.V."/>
            <person name="Debuchy R."/>
            <person name="Gladieux P."/>
            <person name="Hiltunen Thoren M."/>
            <person name="Johannesson H."/>
        </authorList>
    </citation>
    <scope>NUCLEOTIDE SEQUENCE</scope>
    <source>
        <strain evidence="3">SMH4131-1</strain>
    </source>
</reference>
<organism evidence="3 4">
    <name type="scientific">Cercophora scortea</name>
    <dbReference type="NCBI Taxonomy" id="314031"/>
    <lineage>
        <taxon>Eukaryota</taxon>
        <taxon>Fungi</taxon>
        <taxon>Dikarya</taxon>
        <taxon>Ascomycota</taxon>
        <taxon>Pezizomycotina</taxon>
        <taxon>Sordariomycetes</taxon>
        <taxon>Sordariomycetidae</taxon>
        <taxon>Sordariales</taxon>
        <taxon>Lasiosphaeriaceae</taxon>
        <taxon>Cercophora</taxon>
    </lineage>
</organism>
<sequence>MAPSKNLGKKAEKEKRVPNQRTNSSRLHGSCRDLDQANHRGSFAFFRGFAAGLALFAFVDGFVINHLILVIRIKRRVPSLHYFHECDTHEMGFLHPRPSGDGFGVTPGPSRVDQTCLSFKLLFPIPGPSTDRIIARDHRRHYCSTSRISRLNPAQKRERKNCIHLDEANVDIASQPLVSP</sequence>
<dbReference type="AlphaFoldDB" id="A0AAE0IXP9"/>
<comment type="caution">
    <text evidence="3">The sequence shown here is derived from an EMBL/GenBank/DDBJ whole genome shotgun (WGS) entry which is preliminary data.</text>
</comment>
<keyword evidence="2" id="KW-0812">Transmembrane</keyword>
<accession>A0AAE0IXP9</accession>
<name>A0AAE0IXP9_9PEZI</name>
<feature type="transmembrane region" description="Helical" evidence="2">
    <location>
        <begin position="49"/>
        <end position="71"/>
    </location>
</feature>
<gene>
    <name evidence="3" type="ORF">B0T19DRAFT_120066</name>
</gene>
<proteinExistence type="predicted"/>
<evidence type="ECO:0000313" key="4">
    <source>
        <dbReference type="Proteomes" id="UP001286456"/>
    </source>
</evidence>
<keyword evidence="4" id="KW-1185">Reference proteome</keyword>